<name>A0A9P0ALP3_BEMTA</name>
<feature type="region of interest" description="Disordered" evidence="1">
    <location>
        <begin position="1783"/>
        <end position="1876"/>
    </location>
</feature>
<feature type="compositionally biased region" description="Polar residues" evidence="1">
    <location>
        <begin position="1575"/>
        <end position="1590"/>
    </location>
</feature>
<feature type="compositionally biased region" description="Acidic residues" evidence="1">
    <location>
        <begin position="2293"/>
        <end position="2325"/>
    </location>
</feature>
<feature type="compositionally biased region" description="Basic and acidic residues" evidence="1">
    <location>
        <begin position="156"/>
        <end position="171"/>
    </location>
</feature>
<feature type="region of interest" description="Disordered" evidence="1">
    <location>
        <begin position="289"/>
        <end position="309"/>
    </location>
</feature>
<evidence type="ECO:0000256" key="1">
    <source>
        <dbReference type="SAM" id="MobiDB-lite"/>
    </source>
</evidence>
<feature type="compositionally biased region" description="Acidic residues" evidence="1">
    <location>
        <begin position="1"/>
        <end position="17"/>
    </location>
</feature>
<feature type="compositionally biased region" description="Polar residues" evidence="1">
    <location>
        <begin position="1859"/>
        <end position="1875"/>
    </location>
</feature>
<dbReference type="EMBL" id="OU963868">
    <property type="protein sequence ID" value="CAH0393166.1"/>
    <property type="molecule type" value="Genomic_DNA"/>
</dbReference>
<sequence>MAPDIPSDDEQENDNDSVDLNLDSELNSCIDSLMGDSNPLEALEDFNVSDNACASDDSEKTVILPPEKQYKTPTTFLGILSSSEGAGRQGVNSLTHEVAPQTSKSLDDTKLHLGRETTPTLVASSKDPPFDPSKFIISTPQDPENSLAIGDSTSLTKEKDSCLKEASEPKKQTTIQSKADEIKERVLQYLFSEDRKNASLTPPAPPVQRSISPPPPVIGPITIPYSKTSKKNEVTQTAPSEEIKDPARNKPNNSSAFSQKEKSEFSSQGNSRSSESRKIIVPAVEEFLSEKTSEEAEKSPAICQGESNINEEPVKITSCPNQNEEPTEVDKVLRLVNTLKECQEKLSPEEFEMLLEERVKKALLIRVLDEYNRKLIHLESDVINYIVSLLEEKKENEGKKKKKKKKNKEKDKIKPVLKSAVMAANTVKKSRSIESITAEKRSPVTKASPYQVSDSSHSVRSQKSRSISLSKSRSKSRSRSPVRRRNLTRYPSPRRKNIHSRHRRSRSRSPLSRGRRIDYRRSRSRSFSPPRRRNFSGGRKSRSPARNHSTRYSRRSSSRSPSPRRPMSPLSLARGLNLPNRQSSPHRSRSPSRKQQLDKLREKLKKENEDAVKNLREVVEPHCSSSSLMTHNITIPSNPNASYLPAQSDFSVPSVAMEDQCLPLSDASHQTQYMYGGAPSIPPHGQDPYQVMYGAPNQASGLNMFPYQPLSNEIPPGYSNQMHPPVMHAPVLNLPEPPATLPPSLPPLPPMHTTPQSSTPLMSNSSLFLPNSMYTLEPAFSTSNTEQQPHAQLLGQIGPGITSQYAPLPKPVLAPQPVPTPVQQTPSQQKSSVELTVAQSSNYYDPLLPGEEPSPEMINSTSMTASNLQNSELRKVNADSCDGEEVITATPKSLLAGPKNSIKLNFISDQDIEVIETPPKAPPTLVVLDDEGDNDQNEGPKKTKVTSSPIIIKSVEDINNSLAAQVASPLEEGQLRPISSSEERECLKAALIERSAVLTAKIAELKKSLNSQGEDVKVKSKPSKRKGDSAKRRILQAELASKVGAATSALSISTADSREKHKCENGRENLHLDSTKDMAESGNEEMVSLLSERKKKRTRIVTNHDSAKLILPLNAAMPETKTSNQKKKSDLTSDTSSDLGQVTEVNFSSAESSKEDRISVDCQLDKRKSKEETVDKNCNISKKNQNDSKLASEVTAKENECVVDTKFVNKLDEVPKKLPTALTPEDTVTNSEVSKTVHSDKTVLSKSEKGPTSNKPKENLKDLKNSDKSKSSHSKSSKSDSQGNLVTDKPSKHKLSEDSALKQFNDIATTIANHHTPKDNLKDLKNSDKSKSFHSISSKSDLQENLVTDKPIKHKLSENSALKQFNDIATTIANHRAPAPTNASEKCDKSADPSFLSQGDKSSNNCSIPIEVHEDKSTHNSTKDKISVSKLESDKGSKHAEKGAKLSSKEGNHNLNKDMKRSKLDGVKDSKHLEKHAKPSSKERNDNLKMTKVDSDKDSKHSEKGAKPSSKGGNDNLNKDVKKSKLDSNKDSTHLEKRATLSSKEGNDNLNKVEKSFKKVRTLSSSSEDSVKGLEQSNNSTEMRKISSSKLLKDAGSIKHAEKEKIPSSKTVGNSSQKVHLPYEDKTIPKMKGYILCPKDSNTHKESKTLNINEQSSLKLLDSSAASVVAAPPHRNQEKLSTEIGSVAPAKSEPLSQRPASRSDEKSNRDLISAGVTLTNCTVALRRIPDSTFLRLSTKGSIRIKTKYTNRPSWAFNKVKRPRPIITDSDSDEETSKVLARKRLSVLDSDSEESESKKSKPPVKKRVSILDSDSELMSDNEKPKPILKRRASRIESDSDSTPENSPIQAPQCKRRLPESFTNSNKASETVETSAPLQRLMSKISSDSDKTVVENSKTLKEQKRLEVDSVMKDSTLLKKKNLTSVTKSIETTKKVKEEASKSVEEKLHENIPKFQMKSFKIPKLKKPTSSSESNERIEKRSILNDRNSNTILPDDRPKEVVPKPVLKGLRNRAASLASRAVKSDSKTTQVDPAKTPRESSIQEEKCFLNLNTAQWNENSTLKENVATSSGPLEDNEKIPAQGTKHLANADTKVVNINTSKITPNVVGSRDTCHVDVMESRNEEPELPEEPSCETNFAVEKVVALTQNAGEVVSCVGDSDSCSAHTSETVIEMNVEVSDSSTNKDILLKEGKDTASNTPAISDTTSSEGLTSLAVKEKNAELEVPCVEENITPNDPNSDTPAVNDKKLISPSNFQSDVSSKNLFPGAEECKDINAIVPVSGEDISPESFTAVPKEEEEGEEEEEEEEEEEGEEEEGEEEEEEEEEEEIKNSLICSNKAPSEVKAVPKTDIESKTELVESTTEKSVPESPSKSSLTERIAQQIERKRKIKEHKIALDKQNLKRKIKRMKLGKKIEKLLDKNLVLKATLTHYKGKLKEANERNLILEKESSGNVKSSKAVQCSISSSGVSAAKVSTSASSPSISRSPITKTSAASPSSPASSRSPIINKHLKSSPLLTYKARRGLKVWNYLQSQNSKKTVSCQADGSKLDCKLINTNHYYLLDTSELNLPYVINALKEYQDSSDS</sequence>
<feature type="compositionally biased region" description="Low complexity" evidence="1">
    <location>
        <begin position="2010"/>
        <end position="2019"/>
    </location>
</feature>
<feature type="compositionally biased region" description="Basic and acidic residues" evidence="1">
    <location>
        <begin position="105"/>
        <end position="115"/>
    </location>
</feature>
<feature type="region of interest" description="Disordered" evidence="1">
    <location>
        <begin position="1114"/>
        <end position="1159"/>
    </location>
</feature>
<dbReference type="Proteomes" id="UP001152759">
    <property type="component" value="Chromosome 7"/>
</dbReference>
<feature type="compositionally biased region" description="Basic and acidic residues" evidence="1">
    <location>
        <begin position="1591"/>
        <end position="1607"/>
    </location>
</feature>
<feature type="compositionally biased region" description="Polar residues" evidence="1">
    <location>
        <begin position="2229"/>
        <end position="2239"/>
    </location>
</feature>
<feature type="compositionally biased region" description="Low complexity" evidence="1">
    <location>
        <begin position="558"/>
        <end position="571"/>
    </location>
</feature>
<feature type="region of interest" description="Disordered" evidence="1">
    <location>
        <begin position="1669"/>
        <end position="1710"/>
    </location>
</feature>
<feature type="compositionally biased region" description="Basic residues" evidence="1">
    <location>
        <begin position="530"/>
        <end position="557"/>
    </location>
</feature>
<feature type="compositionally biased region" description="Polar residues" evidence="1">
    <location>
        <begin position="1839"/>
        <end position="1848"/>
    </location>
</feature>
<reference evidence="2" key="1">
    <citation type="submission" date="2021-12" db="EMBL/GenBank/DDBJ databases">
        <authorList>
            <person name="King R."/>
        </authorList>
    </citation>
    <scope>NUCLEOTIDE SEQUENCE</scope>
</reference>
<feature type="region of interest" description="Disordered" evidence="1">
    <location>
        <begin position="1"/>
        <end position="21"/>
    </location>
</feature>
<feature type="compositionally biased region" description="Polar residues" evidence="1">
    <location>
        <begin position="1608"/>
        <end position="1618"/>
    </location>
</feature>
<feature type="compositionally biased region" description="Polar residues" evidence="1">
    <location>
        <begin position="1395"/>
        <end position="1407"/>
    </location>
</feature>
<feature type="compositionally biased region" description="Basic and acidic residues" evidence="1">
    <location>
        <begin position="1235"/>
        <end position="1270"/>
    </location>
</feature>
<feature type="compositionally biased region" description="Basic and acidic residues" evidence="1">
    <location>
        <begin position="1517"/>
        <end position="1557"/>
    </location>
</feature>
<feature type="compositionally biased region" description="Polar residues" evidence="1">
    <location>
        <begin position="81"/>
        <end position="104"/>
    </location>
</feature>
<feature type="compositionally biased region" description="Pro residues" evidence="1">
    <location>
        <begin position="202"/>
        <end position="218"/>
    </location>
</feature>
<gene>
    <name evidence="2" type="ORF">BEMITA_LOCUS11596</name>
</gene>
<feature type="region of interest" description="Disordered" evidence="1">
    <location>
        <begin position="194"/>
        <end position="276"/>
    </location>
</feature>
<accession>A0A9P0ALP3</accession>
<protein>
    <submittedName>
        <fullName evidence="2">Uncharacterized protein</fullName>
    </submittedName>
</protein>
<keyword evidence="3" id="KW-1185">Reference proteome</keyword>
<feature type="compositionally biased region" description="Basic and acidic residues" evidence="1">
    <location>
        <begin position="1316"/>
        <end position="1331"/>
    </location>
</feature>
<feature type="region of interest" description="Disordered" evidence="1">
    <location>
        <begin position="2471"/>
        <end position="2502"/>
    </location>
</feature>
<dbReference type="KEGG" id="btab:109032236"/>
<feature type="compositionally biased region" description="Basic and acidic residues" evidence="1">
    <location>
        <begin position="1929"/>
        <end position="1950"/>
    </location>
</feature>
<feature type="compositionally biased region" description="Basic and acidic residues" evidence="1">
    <location>
        <begin position="289"/>
        <end position="298"/>
    </location>
</feature>
<feature type="region of interest" description="Disordered" evidence="1">
    <location>
        <begin position="1922"/>
        <end position="2041"/>
    </location>
</feature>
<organism evidence="2 3">
    <name type="scientific">Bemisia tabaci</name>
    <name type="common">Sweetpotato whitefly</name>
    <name type="synonym">Aleurodes tabaci</name>
    <dbReference type="NCBI Taxonomy" id="7038"/>
    <lineage>
        <taxon>Eukaryota</taxon>
        <taxon>Metazoa</taxon>
        <taxon>Ecdysozoa</taxon>
        <taxon>Arthropoda</taxon>
        <taxon>Hexapoda</taxon>
        <taxon>Insecta</taxon>
        <taxon>Pterygota</taxon>
        <taxon>Neoptera</taxon>
        <taxon>Paraneoptera</taxon>
        <taxon>Hemiptera</taxon>
        <taxon>Sternorrhyncha</taxon>
        <taxon>Aleyrodoidea</taxon>
        <taxon>Aleyrodidae</taxon>
        <taxon>Aleyrodinae</taxon>
        <taxon>Bemisia</taxon>
    </lineage>
</organism>
<feature type="region of interest" description="Disordered" evidence="1">
    <location>
        <begin position="1221"/>
        <end position="1346"/>
    </location>
</feature>
<feature type="compositionally biased region" description="Low complexity" evidence="1">
    <location>
        <begin position="452"/>
        <end position="471"/>
    </location>
</feature>
<feature type="region of interest" description="Disordered" evidence="1">
    <location>
        <begin position="1373"/>
        <end position="1624"/>
    </location>
</feature>
<feature type="compositionally biased region" description="Low complexity" evidence="1">
    <location>
        <begin position="2471"/>
        <end position="2501"/>
    </location>
</feature>
<evidence type="ECO:0000313" key="2">
    <source>
        <dbReference type="EMBL" id="CAH0393166.1"/>
    </source>
</evidence>
<feature type="region of interest" description="Disordered" evidence="1">
    <location>
        <begin position="1010"/>
        <end position="1031"/>
    </location>
</feature>
<feature type="compositionally biased region" description="Basic and acidic residues" evidence="1">
    <location>
        <begin position="2342"/>
        <end position="2363"/>
    </location>
</feature>
<feature type="region of interest" description="Disordered" evidence="1">
    <location>
        <begin position="2272"/>
        <end position="2374"/>
    </location>
</feature>
<feature type="compositionally biased region" description="Basic and acidic residues" evidence="1">
    <location>
        <begin position="1972"/>
        <end position="1982"/>
    </location>
</feature>
<feature type="region of interest" description="Disordered" evidence="1">
    <location>
        <begin position="395"/>
        <end position="598"/>
    </location>
</feature>
<proteinExistence type="predicted"/>
<feature type="compositionally biased region" description="Basic and acidic residues" evidence="1">
    <location>
        <begin position="1411"/>
        <end position="1506"/>
    </location>
</feature>
<feature type="compositionally biased region" description="Basic residues" evidence="1">
    <location>
        <begin position="472"/>
        <end position="507"/>
    </location>
</feature>
<evidence type="ECO:0000313" key="3">
    <source>
        <dbReference type="Proteomes" id="UP001152759"/>
    </source>
</evidence>
<feature type="compositionally biased region" description="Polar residues" evidence="1">
    <location>
        <begin position="2248"/>
        <end position="2260"/>
    </location>
</feature>
<feature type="region of interest" description="Disordered" evidence="1">
    <location>
        <begin position="81"/>
        <end position="179"/>
    </location>
</feature>
<feature type="region of interest" description="Disordered" evidence="1">
    <location>
        <begin position="2227"/>
        <end position="2260"/>
    </location>
</feature>